<dbReference type="EMBL" id="AFBI03000018">
    <property type="protein sequence ID" value="EJW04435.1"/>
    <property type="molecule type" value="Genomic_DNA"/>
</dbReference>
<organism evidence="2 3">
    <name type="scientific">Edhazardia aedis (strain USNM 41457)</name>
    <name type="common">Microsporidian parasite</name>
    <dbReference type="NCBI Taxonomy" id="1003232"/>
    <lineage>
        <taxon>Eukaryota</taxon>
        <taxon>Fungi</taxon>
        <taxon>Fungi incertae sedis</taxon>
        <taxon>Microsporidia</taxon>
        <taxon>Edhazardia</taxon>
    </lineage>
</organism>
<name>J9DPG3_EDHAE</name>
<keyword evidence="1" id="KW-0472">Membrane</keyword>
<feature type="transmembrane region" description="Helical" evidence="1">
    <location>
        <begin position="59"/>
        <end position="82"/>
    </location>
</feature>
<reference evidence="2 3" key="1">
    <citation type="submission" date="2011-08" db="EMBL/GenBank/DDBJ databases">
        <authorList>
            <person name="Liu Z.J."/>
            <person name="Shi F.L."/>
            <person name="Lu J.Q."/>
            <person name="Li M."/>
            <person name="Wang Z.L."/>
        </authorList>
    </citation>
    <scope>NUCLEOTIDE SEQUENCE [LARGE SCALE GENOMIC DNA]</scope>
    <source>
        <strain evidence="2 3">USNM 41457</strain>
    </source>
</reference>
<feature type="transmembrane region" description="Helical" evidence="1">
    <location>
        <begin position="27"/>
        <end position="47"/>
    </location>
</feature>
<dbReference type="InParanoid" id="J9DPG3"/>
<sequence>MFDAGREIFSNIIKQKIITNPSYRKIYFNRCYSLVEFLDILFFYLYHTYTQYHYNKNSIFFIWIFTLKYFFIIIVILLFFFVSMHEFLYIFQYRTITSNIITKET</sequence>
<keyword evidence="3" id="KW-1185">Reference proteome</keyword>
<gene>
    <name evidence="2" type="ORF">EDEG_01305</name>
</gene>
<evidence type="ECO:0000313" key="2">
    <source>
        <dbReference type="EMBL" id="EJW04435.1"/>
    </source>
</evidence>
<dbReference type="Proteomes" id="UP000003163">
    <property type="component" value="Unassembled WGS sequence"/>
</dbReference>
<keyword evidence="1" id="KW-1133">Transmembrane helix</keyword>
<proteinExistence type="predicted"/>
<protein>
    <submittedName>
        <fullName evidence="2">Uncharacterized protein</fullName>
    </submittedName>
</protein>
<evidence type="ECO:0000256" key="1">
    <source>
        <dbReference type="SAM" id="Phobius"/>
    </source>
</evidence>
<comment type="caution">
    <text evidence="2">The sequence shown here is derived from an EMBL/GenBank/DDBJ whole genome shotgun (WGS) entry which is preliminary data.</text>
</comment>
<keyword evidence="1" id="KW-0812">Transmembrane</keyword>
<dbReference type="HOGENOM" id="CLU_2236535_0_0_1"/>
<evidence type="ECO:0000313" key="3">
    <source>
        <dbReference type="Proteomes" id="UP000003163"/>
    </source>
</evidence>
<dbReference type="VEuPathDB" id="MicrosporidiaDB:EDEG_01305"/>
<dbReference type="AlphaFoldDB" id="J9DPG3"/>
<reference evidence="3" key="2">
    <citation type="submission" date="2015-07" db="EMBL/GenBank/DDBJ databases">
        <title>Contrasting host-pathogen interactions and genome evolution in two generalist and specialist microsporidian pathogens of mosquitoes.</title>
        <authorList>
            <consortium name="The Broad Institute Genomics Platform"/>
            <consortium name="The Broad Institute Genome Sequencing Center for Infectious Disease"/>
            <person name="Cuomo C.A."/>
            <person name="Sanscrainte N.D."/>
            <person name="Goldberg J.M."/>
            <person name="Heiman D."/>
            <person name="Young S."/>
            <person name="Zeng Q."/>
            <person name="Becnel J.J."/>
            <person name="Birren B.W."/>
        </authorList>
    </citation>
    <scope>NUCLEOTIDE SEQUENCE [LARGE SCALE GENOMIC DNA]</scope>
    <source>
        <strain evidence="3">USNM 41457</strain>
    </source>
</reference>
<accession>J9DPG3</accession>